<evidence type="ECO:0000256" key="8">
    <source>
        <dbReference type="ARBA" id="ARBA00023002"/>
    </source>
</evidence>
<gene>
    <name evidence="12" type="primary">folD</name>
    <name evidence="15" type="ORF">SAMN05421543_112100</name>
</gene>
<dbReference type="GO" id="GO:0004488">
    <property type="term" value="F:methylenetetrahydrofolate dehydrogenase (NADP+) activity"/>
    <property type="evidence" value="ECO:0007669"/>
    <property type="project" value="UniProtKB-UniRule"/>
</dbReference>
<dbReference type="InterPro" id="IPR036291">
    <property type="entry name" value="NAD(P)-bd_dom_sf"/>
</dbReference>
<dbReference type="GO" id="GO:0035999">
    <property type="term" value="P:tetrahydrofolate interconversion"/>
    <property type="evidence" value="ECO:0007669"/>
    <property type="project" value="UniProtKB-UniRule"/>
</dbReference>
<keyword evidence="16" id="KW-1185">Reference proteome</keyword>
<name>A0A1I7JXX5_9BACL</name>
<comment type="function">
    <text evidence="12">Catalyzes the oxidation of 5,10-methylenetetrahydrofolate to 5,10-methenyltetrahydrofolate and then the hydrolysis of 5,10-methenyltetrahydrofolate to 10-formyltetrahydrofolate.</text>
</comment>
<comment type="pathway">
    <text evidence="1 12">One-carbon metabolism; tetrahydrofolate interconversion.</text>
</comment>
<comment type="caution">
    <text evidence="12">Lacks conserved residue(s) required for the propagation of feature annotation.</text>
</comment>
<evidence type="ECO:0000256" key="1">
    <source>
        <dbReference type="ARBA" id="ARBA00004777"/>
    </source>
</evidence>
<feature type="domain" description="Tetrahydrofolate dehydrogenase/cyclohydrolase NAD(P)-binding" evidence="14">
    <location>
        <begin position="137"/>
        <end position="273"/>
    </location>
</feature>
<dbReference type="GO" id="GO:0004477">
    <property type="term" value="F:methenyltetrahydrofolate cyclohydrolase activity"/>
    <property type="evidence" value="ECO:0007669"/>
    <property type="project" value="UniProtKB-UniRule"/>
</dbReference>
<dbReference type="AlphaFoldDB" id="A0A1I7JXX5"/>
<dbReference type="HAMAP" id="MF_01576">
    <property type="entry name" value="THF_DHG_CYH"/>
    <property type="match status" value="1"/>
</dbReference>
<dbReference type="EC" id="3.5.4.9" evidence="12"/>
<feature type="domain" description="Tetrahydrofolate dehydrogenase/cyclohydrolase catalytic" evidence="13">
    <location>
        <begin position="5"/>
        <end position="118"/>
    </location>
</feature>
<evidence type="ECO:0000256" key="6">
    <source>
        <dbReference type="ARBA" id="ARBA00022801"/>
    </source>
</evidence>
<evidence type="ECO:0000256" key="4">
    <source>
        <dbReference type="ARBA" id="ARBA00022605"/>
    </source>
</evidence>
<dbReference type="Pfam" id="PF02882">
    <property type="entry name" value="THF_DHG_CYH_C"/>
    <property type="match status" value="1"/>
</dbReference>
<keyword evidence="6 12" id="KW-0378">Hydrolase</keyword>
<keyword evidence="10 12" id="KW-0486">Methionine biosynthesis</keyword>
<dbReference type="InterPro" id="IPR046346">
    <property type="entry name" value="Aminoacid_DH-like_N_sf"/>
</dbReference>
<keyword evidence="5 12" id="KW-0658">Purine biosynthesis</keyword>
<keyword evidence="8 12" id="KW-0560">Oxidoreductase</keyword>
<comment type="subunit">
    <text evidence="2 12">Homodimer.</text>
</comment>
<comment type="catalytic activity">
    <reaction evidence="12">
        <text>(6R)-5,10-methenyltetrahydrofolate + H2O = (6R)-10-formyltetrahydrofolate + H(+)</text>
        <dbReference type="Rhea" id="RHEA:23700"/>
        <dbReference type="ChEBI" id="CHEBI:15377"/>
        <dbReference type="ChEBI" id="CHEBI:15378"/>
        <dbReference type="ChEBI" id="CHEBI:57455"/>
        <dbReference type="ChEBI" id="CHEBI:195366"/>
        <dbReference type="EC" id="3.5.4.9"/>
    </reaction>
</comment>
<dbReference type="UniPathway" id="UPA00193"/>
<dbReference type="eggNOG" id="COG0190">
    <property type="taxonomic scope" value="Bacteria"/>
</dbReference>
<dbReference type="GO" id="GO:0005829">
    <property type="term" value="C:cytosol"/>
    <property type="evidence" value="ECO:0007669"/>
    <property type="project" value="TreeGrafter"/>
</dbReference>
<comment type="catalytic activity">
    <reaction evidence="12">
        <text>(6R)-5,10-methylene-5,6,7,8-tetrahydrofolate + NADP(+) = (6R)-5,10-methenyltetrahydrofolate + NADPH</text>
        <dbReference type="Rhea" id="RHEA:22812"/>
        <dbReference type="ChEBI" id="CHEBI:15636"/>
        <dbReference type="ChEBI" id="CHEBI:57455"/>
        <dbReference type="ChEBI" id="CHEBI:57783"/>
        <dbReference type="ChEBI" id="CHEBI:58349"/>
        <dbReference type="EC" id="1.5.1.5"/>
    </reaction>
</comment>
<dbReference type="SUPFAM" id="SSF53223">
    <property type="entry name" value="Aminoacid dehydrogenase-like, N-terminal domain"/>
    <property type="match status" value="1"/>
</dbReference>
<organism evidence="15 16">
    <name type="scientific">Alicyclobacillus macrosporangiidus</name>
    <dbReference type="NCBI Taxonomy" id="392015"/>
    <lineage>
        <taxon>Bacteria</taxon>
        <taxon>Bacillati</taxon>
        <taxon>Bacillota</taxon>
        <taxon>Bacilli</taxon>
        <taxon>Bacillales</taxon>
        <taxon>Alicyclobacillaceae</taxon>
        <taxon>Alicyclobacillus</taxon>
    </lineage>
</organism>
<dbReference type="OrthoDB" id="9803580at2"/>
<evidence type="ECO:0000256" key="11">
    <source>
        <dbReference type="ARBA" id="ARBA00023268"/>
    </source>
</evidence>
<evidence type="ECO:0000256" key="9">
    <source>
        <dbReference type="ARBA" id="ARBA00023102"/>
    </source>
</evidence>
<dbReference type="PANTHER" id="PTHR48099:SF5">
    <property type="entry name" value="C-1-TETRAHYDROFOLATE SYNTHASE, CYTOPLASMIC"/>
    <property type="match status" value="1"/>
</dbReference>
<keyword evidence="9 12" id="KW-0368">Histidine biosynthesis</keyword>
<keyword evidence="7 12" id="KW-0521">NADP</keyword>
<dbReference type="Gene3D" id="3.40.50.10860">
    <property type="entry name" value="Leucine Dehydrogenase, chain A, domain 1"/>
    <property type="match status" value="1"/>
</dbReference>
<evidence type="ECO:0000256" key="5">
    <source>
        <dbReference type="ARBA" id="ARBA00022755"/>
    </source>
</evidence>
<dbReference type="SUPFAM" id="SSF51735">
    <property type="entry name" value="NAD(P)-binding Rossmann-fold domains"/>
    <property type="match status" value="1"/>
</dbReference>
<evidence type="ECO:0000259" key="13">
    <source>
        <dbReference type="Pfam" id="PF00763"/>
    </source>
</evidence>
<proteinExistence type="inferred from homology"/>
<dbReference type="GO" id="GO:0006164">
    <property type="term" value="P:purine nucleotide biosynthetic process"/>
    <property type="evidence" value="ECO:0007669"/>
    <property type="project" value="UniProtKB-KW"/>
</dbReference>
<keyword evidence="4 12" id="KW-0028">Amino-acid biosynthesis</keyword>
<dbReference type="GO" id="GO:0000105">
    <property type="term" value="P:L-histidine biosynthetic process"/>
    <property type="evidence" value="ECO:0007669"/>
    <property type="project" value="UniProtKB-KW"/>
</dbReference>
<keyword evidence="3 12" id="KW-0554">One-carbon metabolism</keyword>
<dbReference type="STRING" id="392015.SAMN05421543_112100"/>
<dbReference type="Gene3D" id="3.40.50.720">
    <property type="entry name" value="NAD(P)-binding Rossmann-like Domain"/>
    <property type="match status" value="1"/>
</dbReference>
<evidence type="ECO:0000256" key="2">
    <source>
        <dbReference type="ARBA" id="ARBA00011738"/>
    </source>
</evidence>
<evidence type="ECO:0000256" key="7">
    <source>
        <dbReference type="ARBA" id="ARBA00022857"/>
    </source>
</evidence>
<dbReference type="FunFam" id="3.40.50.10860:FF:000005">
    <property type="entry name" value="C-1-tetrahydrofolate synthase, cytoplasmic, putative"/>
    <property type="match status" value="1"/>
</dbReference>
<reference evidence="16" key="1">
    <citation type="submission" date="2016-10" db="EMBL/GenBank/DDBJ databases">
        <authorList>
            <person name="Varghese N."/>
        </authorList>
    </citation>
    <scope>NUCLEOTIDE SEQUENCE [LARGE SCALE GENOMIC DNA]</scope>
    <source>
        <strain evidence="16">DSM 17980</strain>
    </source>
</reference>
<evidence type="ECO:0000313" key="15">
    <source>
        <dbReference type="EMBL" id="SFU90026.1"/>
    </source>
</evidence>
<dbReference type="EC" id="1.5.1.5" evidence="12"/>
<evidence type="ECO:0000259" key="14">
    <source>
        <dbReference type="Pfam" id="PF02882"/>
    </source>
</evidence>
<dbReference type="NCBIfam" id="NF010783">
    <property type="entry name" value="PRK14186.1"/>
    <property type="match status" value="1"/>
</dbReference>
<dbReference type="InterPro" id="IPR000672">
    <property type="entry name" value="THF_DH/CycHdrlase"/>
</dbReference>
<comment type="similarity">
    <text evidence="12">Belongs to the tetrahydrofolate dehydrogenase/cyclohydrolase family.</text>
</comment>
<dbReference type="GO" id="GO:0009086">
    <property type="term" value="P:methionine biosynthetic process"/>
    <property type="evidence" value="ECO:0007669"/>
    <property type="project" value="UniProtKB-KW"/>
</dbReference>
<evidence type="ECO:0000256" key="12">
    <source>
        <dbReference type="HAMAP-Rule" id="MF_01576"/>
    </source>
</evidence>
<dbReference type="PRINTS" id="PR00085">
    <property type="entry name" value="THFDHDRGNASE"/>
</dbReference>
<dbReference type="Pfam" id="PF00763">
    <property type="entry name" value="THF_DHG_CYH"/>
    <property type="match status" value="1"/>
</dbReference>
<dbReference type="PANTHER" id="PTHR48099">
    <property type="entry name" value="C-1-TETRAHYDROFOLATE SYNTHASE, CYTOPLASMIC-RELATED"/>
    <property type="match status" value="1"/>
</dbReference>
<dbReference type="Proteomes" id="UP000183508">
    <property type="component" value="Unassembled WGS sequence"/>
</dbReference>
<dbReference type="InterPro" id="IPR020631">
    <property type="entry name" value="THF_DH/CycHdrlase_NAD-bd_dom"/>
</dbReference>
<protein>
    <recommendedName>
        <fullName evidence="12">Bifunctional protein FolD</fullName>
    </recommendedName>
    <domain>
        <recommendedName>
            <fullName evidence="12">Methylenetetrahydrofolate dehydrogenase</fullName>
            <ecNumber evidence="12">1.5.1.5</ecNumber>
        </recommendedName>
    </domain>
    <domain>
        <recommendedName>
            <fullName evidence="12">Methenyltetrahydrofolate cyclohydrolase</fullName>
            <ecNumber evidence="12">3.5.4.9</ecNumber>
        </recommendedName>
    </domain>
</protein>
<keyword evidence="11 12" id="KW-0511">Multifunctional enzyme</keyword>
<sequence>MAVVLDGKQVAAELQDKVRRQLERMAPKGRLKLVVVLVGDHPASASYVRGKQRTAEKIGLAGEVRHLPASVTAEELLGVIDTLNADPDVDGILVQLPLPAHLDERTVIERIAPEKDVDGFHPLNVGRNFAGVPAVWPCTPAGIMALLEHYRLPVAGRHAVVVGRSNIVGKPMAQMLLQADATVTVCHSKTPDLGVHTRQADILVVAAGVPGLIGAEHVKPGAVVVDVGIHRVDGRLVGDVDFEAVAPVVQAITPVPGGVGPLTVAMLMVNTVRLGFRRRGWGGDEAWQ</sequence>
<dbReference type="InterPro" id="IPR020630">
    <property type="entry name" value="THF_DH/CycHdrlase_cat_dom"/>
</dbReference>
<evidence type="ECO:0000256" key="10">
    <source>
        <dbReference type="ARBA" id="ARBA00023167"/>
    </source>
</evidence>
<dbReference type="CDD" id="cd01080">
    <property type="entry name" value="NAD_bind_m-THF_DH_Cyclohyd"/>
    <property type="match status" value="1"/>
</dbReference>
<dbReference type="EMBL" id="FPBV01000012">
    <property type="protein sequence ID" value="SFU90026.1"/>
    <property type="molecule type" value="Genomic_DNA"/>
</dbReference>
<dbReference type="FunFam" id="3.40.50.720:FF:000094">
    <property type="entry name" value="Bifunctional protein FolD"/>
    <property type="match status" value="1"/>
</dbReference>
<dbReference type="RefSeq" id="WP_074953180.1">
    <property type="nucleotide sequence ID" value="NZ_FPBV01000012.1"/>
</dbReference>
<feature type="binding site" evidence="12">
    <location>
        <begin position="163"/>
        <end position="165"/>
    </location>
    <ligand>
        <name>NADP(+)</name>
        <dbReference type="ChEBI" id="CHEBI:58349"/>
    </ligand>
</feature>
<evidence type="ECO:0000256" key="3">
    <source>
        <dbReference type="ARBA" id="ARBA00022563"/>
    </source>
</evidence>
<feature type="binding site" evidence="12">
    <location>
        <position position="229"/>
    </location>
    <ligand>
        <name>NADP(+)</name>
        <dbReference type="ChEBI" id="CHEBI:58349"/>
    </ligand>
</feature>
<accession>A0A1I7JXX5</accession>
<evidence type="ECO:0000313" key="16">
    <source>
        <dbReference type="Proteomes" id="UP000183508"/>
    </source>
</evidence>